<dbReference type="GO" id="GO:0030335">
    <property type="term" value="P:positive regulation of cell migration"/>
    <property type="evidence" value="ECO:0007669"/>
    <property type="project" value="TreeGrafter"/>
</dbReference>
<feature type="domain" description="Chemokine interleukin-8-like" evidence="9">
    <location>
        <begin position="32"/>
        <end position="90"/>
    </location>
</feature>
<dbReference type="InterPro" id="IPR039809">
    <property type="entry name" value="Chemokine_b/g/d"/>
</dbReference>
<keyword evidence="3" id="KW-0145">Chemotaxis</keyword>
<reference evidence="10" key="1">
    <citation type="journal article" date="2023" name="Science">
        <title>Genome structures resolve the early diversification of teleost fishes.</title>
        <authorList>
            <person name="Parey E."/>
            <person name="Louis A."/>
            <person name="Montfort J."/>
            <person name="Bouchez O."/>
            <person name="Roques C."/>
            <person name="Iampietro C."/>
            <person name="Lluch J."/>
            <person name="Castinel A."/>
            <person name="Donnadieu C."/>
            <person name="Desvignes T."/>
            <person name="Floi Bucao C."/>
            <person name="Jouanno E."/>
            <person name="Wen M."/>
            <person name="Mejri S."/>
            <person name="Dirks R."/>
            <person name="Jansen H."/>
            <person name="Henkel C."/>
            <person name="Chen W.J."/>
            <person name="Zahm M."/>
            <person name="Cabau C."/>
            <person name="Klopp C."/>
            <person name="Thompson A.W."/>
            <person name="Robinson-Rechavi M."/>
            <person name="Braasch I."/>
            <person name="Lecointre G."/>
            <person name="Bobe J."/>
            <person name="Postlethwait J.H."/>
            <person name="Berthelot C."/>
            <person name="Roest Crollius H."/>
            <person name="Guiguen Y."/>
        </authorList>
    </citation>
    <scope>NUCLEOTIDE SEQUENCE</scope>
    <source>
        <strain evidence="10">NC1722</strain>
    </source>
</reference>
<comment type="subcellular location">
    <subcellularLocation>
        <location evidence="1">Secreted</location>
    </subcellularLocation>
</comment>
<dbReference type="GO" id="GO:0061844">
    <property type="term" value="P:antimicrobial humoral immune response mediated by antimicrobial peptide"/>
    <property type="evidence" value="ECO:0007669"/>
    <property type="project" value="TreeGrafter"/>
</dbReference>
<evidence type="ECO:0000256" key="2">
    <source>
        <dbReference type="ARBA" id="ARBA00010868"/>
    </source>
</evidence>
<dbReference type="Gene3D" id="2.40.50.40">
    <property type="match status" value="1"/>
</dbReference>
<evidence type="ECO:0000256" key="3">
    <source>
        <dbReference type="ARBA" id="ARBA00022500"/>
    </source>
</evidence>
<protein>
    <recommendedName>
        <fullName evidence="9">Chemokine interleukin-8-like domain-containing protein</fullName>
    </recommendedName>
</protein>
<dbReference type="FunFam" id="2.40.50.40:FF:000002">
    <property type="entry name" value="C-C motif chemokine"/>
    <property type="match status" value="1"/>
</dbReference>
<keyword evidence="5" id="KW-0964">Secreted</keyword>
<dbReference type="PANTHER" id="PTHR12015:SF209">
    <property type="entry name" value="C-C MOTIF CHEMOKINE 8"/>
    <property type="match status" value="1"/>
</dbReference>
<proteinExistence type="inferred from homology"/>
<dbReference type="GO" id="GO:0048020">
    <property type="term" value="F:CCR chemokine receptor binding"/>
    <property type="evidence" value="ECO:0007669"/>
    <property type="project" value="TreeGrafter"/>
</dbReference>
<gene>
    <name evidence="10" type="ORF">AAFF_G00287000</name>
</gene>
<dbReference type="CDD" id="cd00272">
    <property type="entry name" value="Chemokine_CC"/>
    <property type="match status" value="1"/>
</dbReference>
<keyword evidence="4" id="KW-0202">Cytokine</keyword>
<evidence type="ECO:0000256" key="4">
    <source>
        <dbReference type="ARBA" id="ARBA00022514"/>
    </source>
</evidence>
<dbReference type="GO" id="GO:0008009">
    <property type="term" value="F:chemokine activity"/>
    <property type="evidence" value="ECO:0007669"/>
    <property type="project" value="InterPro"/>
</dbReference>
<dbReference type="SMART" id="SM00199">
    <property type="entry name" value="SCY"/>
    <property type="match status" value="1"/>
</dbReference>
<name>A0AAD7TB22_9TELE</name>
<dbReference type="GO" id="GO:0070098">
    <property type="term" value="P:chemokine-mediated signaling pathway"/>
    <property type="evidence" value="ECO:0007669"/>
    <property type="project" value="TreeGrafter"/>
</dbReference>
<evidence type="ECO:0000313" key="11">
    <source>
        <dbReference type="Proteomes" id="UP001221898"/>
    </source>
</evidence>
<evidence type="ECO:0000313" key="10">
    <source>
        <dbReference type="EMBL" id="KAJ8417473.1"/>
    </source>
</evidence>
<dbReference type="Proteomes" id="UP001221898">
    <property type="component" value="Unassembled WGS sequence"/>
</dbReference>
<organism evidence="10 11">
    <name type="scientific">Aldrovandia affinis</name>
    <dbReference type="NCBI Taxonomy" id="143900"/>
    <lineage>
        <taxon>Eukaryota</taxon>
        <taxon>Metazoa</taxon>
        <taxon>Chordata</taxon>
        <taxon>Craniata</taxon>
        <taxon>Vertebrata</taxon>
        <taxon>Euteleostomi</taxon>
        <taxon>Actinopterygii</taxon>
        <taxon>Neopterygii</taxon>
        <taxon>Teleostei</taxon>
        <taxon>Notacanthiformes</taxon>
        <taxon>Halosauridae</taxon>
        <taxon>Aldrovandia</taxon>
    </lineage>
</organism>
<comment type="caution">
    <text evidence="10">The sequence shown here is derived from an EMBL/GenBank/DDBJ whole genome shotgun (WGS) entry which is preliminary data.</text>
</comment>
<keyword evidence="11" id="KW-1185">Reference proteome</keyword>
<evidence type="ECO:0000256" key="5">
    <source>
        <dbReference type="ARBA" id="ARBA00022525"/>
    </source>
</evidence>
<dbReference type="AlphaFoldDB" id="A0AAD7TB22"/>
<dbReference type="SUPFAM" id="SSF54117">
    <property type="entry name" value="Interleukin 8-like chemokines"/>
    <property type="match status" value="1"/>
</dbReference>
<dbReference type="InterPro" id="IPR001811">
    <property type="entry name" value="Chemokine_IL8-like_dom"/>
</dbReference>
<sequence>MSVSRLTLLSATLLLLIGAATLTEGLRMASVPRNCCFEFSDRRFPLKRLESYKRTSQLCSNHAVIFRTYAGKKVCARPSDPWVQEYIQRFDKNTGKQGQL</sequence>
<accession>A0AAD7TB22</accession>
<evidence type="ECO:0000256" key="1">
    <source>
        <dbReference type="ARBA" id="ARBA00004613"/>
    </source>
</evidence>
<dbReference type="PANTHER" id="PTHR12015">
    <property type="entry name" value="SMALL INDUCIBLE CYTOKINE A"/>
    <property type="match status" value="1"/>
</dbReference>
<dbReference type="GO" id="GO:0005615">
    <property type="term" value="C:extracellular space"/>
    <property type="evidence" value="ECO:0007669"/>
    <property type="project" value="UniProtKB-KW"/>
</dbReference>
<keyword evidence="6 8" id="KW-0732">Signal</keyword>
<dbReference type="GO" id="GO:0048245">
    <property type="term" value="P:eosinophil chemotaxis"/>
    <property type="evidence" value="ECO:0007669"/>
    <property type="project" value="TreeGrafter"/>
</dbReference>
<dbReference type="InterPro" id="IPR036048">
    <property type="entry name" value="Interleukin_8-like_sf"/>
</dbReference>
<feature type="signal peptide" evidence="8">
    <location>
        <begin position="1"/>
        <end position="25"/>
    </location>
</feature>
<dbReference type="GO" id="GO:0006954">
    <property type="term" value="P:inflammatory response"/>
    <property type="evidence" value="ECO:0007669"/>
    <property type="project" value="UniProtKB-KW"/>
</dbReference>
<evidence type="ECO:0000256" key="7">
    <source>
        <dbReference type="ARBA" id="ARBA00023198"/>
    </source>
</evidence>
<evidence type="ECO:0000256" key="6">
    <source>
        <dbReference type="ARBA" id="ARBA00022729"/>
    </source>
</evidence>
<keyword evidence="7" id="KW-0395">Inflammatory response</keyword>
<evidence type="ECO:0000256" key="8">
    <source>
        <dbReference type="SAM" id="SignalP"/>
    </source>
</evidence>
<feature type="chain" id="PRO_5041897239" description="Chemokine interleukin-8-like domain-containing protein" evidence="8">
    <location>
        <begin position="26"/>
        <end position="100"/>
    </location>
</feature>
<dbReference type="Pfam" id="PF00048">
    <property type="entry name" value="IL8"/>
    <property type="match status" value="1"/>
</dbReference>
<comment type="similarity">
    <text evidence="2">Belongs to the intercrine beta (chemokine CC) family.</text>
</comment>
<evidence type="ECO:0000259" key="9">
    <source>
        <dbReference type="SMART" id="SM00199"/>
    </source>
</evidence>
<dbReference type="EMBL" id="JAINUG010000004">
    <property type="protein sequence ID" value="KAJ8417473.1"/>
    <property type="molecule type" value="Genomic_DNA"/>
</dbReference>